<sequence>MIQGLPPQEETNLKEKLDEILEEDVKDMEGYYTEDMDREEITFPEELPSPAAYLSQIEELSTVITKHEETVMMEGIEQIKVSEELDPEE</sequence>
<evidence type="ECO:0000313" key="1">
    <source>
        <dbReference type="EMBL" id="CAG8548339.1"/>
    </source>
</evidence>
<organism evidence="1 2">
    <name type="scientific">Acaulospora morrowiae</name>
    <dbReference type="NCBI Taxonomy" id="94023"/>
    <lineage>
        <taxon>Eukaryota</taxon>
        <taxon>Fungi</taxon>
        <taxon>Fungi incertae sedis</taxon>
        <taxon>Mucoromycota</taxon>
        <taxon>Glomeromycotina</taxon>
        <taxon>Glomeromycetes</taxon>
        <taxon>Diversisporales</taxon>
        <taxon>Acaulosporaceae</taxon>
        <taxon>Acaulospora</taxon>
    </lineage>
</organism>
<dbReference type="EMBL" id="CAJVPV010003301">
    <property type="protein sequence ID" value="CAG8548339.1"/>
    <property type="molecule type" value="Genomic_DNA"/>
</dbReference>
<dbReference type="AlphaFoldDB" id="A0A9N9AZL6"/>
<keyword evidence="2" id="KW-1185">Reference proteome</keyword>
<protein>
    <submittedName>
        <fullName evidence="1">3525_t:CDS:1</fullName>
    </submittedName>
</protein>
<dbReference type="Proteomes" id="UP000789342">
    <property type="component" value="Unassembled WGS sequence"/>
</dbReference>
<comment type="caution">
    <text evidence="1">The sequence shown here is derived from an EMBL/GenBank/DDBJ whole genome shotgun (WGS) entry which is preliminary data.</text>
</comment>
<gene>
    <name evidence="1" type="ORF">AMORRO_LOCUS5452</name>
</gene>
<reference evidence="1" key="1">
    <citation type="submission" date="2021-06" db="EMBL/GenBank/DDBJ databases">
        <authorList>
            <person name="Kallberg Y."/>
            <person name="Tangrot J."/>
            <person name="Rosling A."/>
        </authorList>
    </citation>
    <scope>NUCLEOTIDE SEQUENCE</scope>
    <source>
        <strain evidence="1">CL551</strain>
    </source>
</reference>
<accession>A0A9N9AZL6</accession>
<name>A0A9N9AZL6_9GLOM</name>
<proteinExistence type="predicted"/>
<evidence type="ECO:0000313" key="2">
    <source>
        <dbReference type="Proteomes" id="UP000789342"/>
    </source>
</evidence>